<dbReference type="GO" id="GO:0004857">
    <property type="term" value="F:enzyme inhibitor activity"/>
    <property type="evidence" value="ECO:0007669"/>
    <property type="project" value="InterPro"/>
</dbReference>
<dbReference type="InterPro" id="IPR035513">
    <property type="entry name" value="Invertase/methylesterase_inhib"/>
</dbReference>
<dbReference type="PANTHER" id="PTHR36710">
    <property type="entry name" value="PECTINESTERASE INHIBITOR-LIKE"/>
    <property type="match status" value="1"/>
</dbReference>
<dbReference type="EMBL" id="JAYMYR010000011">
    <property type="protein sequence ID" value="KAK7332539.1"/>
    <property type="molecule type" value="Genomic_DNA"/>
</dbReference>
<name>A0AAN9QES2_PHACN</name>
<evidence type="ECO:0000313" key="6">
    <source>
        <dbReference type="EMBL" id="KAK7332539.1"/>
    </source>
</evidence>
<comment type="similarity">
    <text evidence="3">Belongs to the PMEI family.</text>
</comment>
<dbReference type="InterPro" id="IPR006501">
    <property type="entry name" value="Pectinesterase_inhib_dom"/>
</dbReference>
<protein>
    <recommendedName>
        <fullName evidence="5">Pectinesterase inhibitor domain-containing protein</fullName>
    </recommendedName>
</protein>
<evidence type="ECO:0000256" key="4">
    <source>
        <dbReference type="SAM" id="SignalP"/>
    </source>
</evidence>
<dbReference type="FunFam" id="1.20.140.40:FF:000003">
    <property type="entry name" value="Invertase/pectin methylesterase inhibitor family protein"/>
    <property type="match status" value="1"/>
</dbReference>
<keyword evidence="2" id="KW-1015">Disulfide bond</keyword>
<keyword evidence="7" id="KW-1185">Reference proteome</keyword>
<dbReference type="Pfam" id="PF04043">
    <property type="entry name" value="PMEI"/>
    <property type="match status" value="1"/>
</dbReference>
<dbReference type="Proteomes" id="UP001374584">
    <property type="component" value="Unassembled WGS sequence"/>
</dbReference>
<dbReference type="InterPro" id="IPR052421">
    <property type="entry name" value="PCW_Enzyme_Inhibitor"/>
</dbReference>
<evidence type="ECO:0000313" key="7">
    <source>
        <dbReference type="Proteomes" id="UP001374584"/>
    </source>
</evidence>
<sequence>MDFTTKTYLTLLITISSLLLTKPVLSTRDIHVTHQDLRQDLSELCKKTTNPALCSKTIQPHVTETTLEPIKALNVEVDATLTGVKAALTKIKSLEAIKNNEKSTKQSLSVCDEQYSSMIDAIAETKQAIARKDVITAKFKFSAVLSYQAACQDNFQNGKIPFDEDSEAVFKLGGIALDIIAAIEKNMPPARLPPLKSAPSAFSSVIGTIS</sequence>
<evidence type="ECO:0000256" key="1">
    <source>
        <dbReference type="ARBA" id="ARBA00022729"/>
    </source>
</evidence>
<dbReference type="CDD" id="cd15800">
    <property type="entry name" value="PMEI-like_2"/>
    <property type="match status" value="1"/>
</dbReference>
<dbReference type="Gene3D" id="1.20.140.40">
    <property type="entry name" value="Invertase/pectin methylesterase inhibitor family protein"/>
    <property type="match status" value="1"/>
</dbReference>
<dbReference type="PANTHER" id="PTHR36710:SF21">
    <property type="entry name" value="PECTINESTERASE INHIBITOR DOMAIN-CONTAINING PROTEIN"/>
    <property type="match status" value="1"/>
</dbReference>
<feature type="signal peptide" evidence="4">
    <location>
        <begin position="1"/>
        <end position="26"/>
    </location>
</feature>
<evidence type="ECO:0000256" key="2">
    <source>
        <dbReference type="ARBA" id="ARBA00023157"/>
    </source>
</evidence>
<feature type="domain" description="Pectinesterase inhibitor" evidence="5">
    <location>
        <begin position="36"/>
        <end position="179"/>
    </location>
</feature>
<proteinExistence type="inferred from homology"/>
<keyword evidence="1 4" id="KW-0732">Signal</keyword>
<comment type="caution">
    <text evidence="6">The sequence shown here is derived from an EMBL/GenBank/DDBJ whole genome shotgun (WGS) entry which is preliminary data.</text>
</comment>
<organism evidence="6 7">
    <name type="scientific">Phaseolus coccineus</name>
    <name type="common">Scarlet runner bean</name>
    <name type="synonym">Phaseolus multiflorus</name>
    <dbReference type="NCBI Taxonomy" id="3886"/>
    <lineage>
        <taxon>Eukaryota</taxon>
        <taxon>Viridiplantae</taxon>
        <taxon>Streptophyta</taxon>
        <taxon>Embryophyta</taxon>
        <taxon>Tracheophyta</taxon>
        <taxon>Spermatophyta</taxon>
        <taxon>Magnoliopsida</taxon>
        <taxon>eudicotyledons</taxon>
        <taxon>Gunneridae</taxon>
        <taxon>Pentapetalae</taxon>
        <taxon>rosids</taxon>
        <taxon>fabids</taxon>
        <taxon>Fabales</taxon>
        <taxon>Fabaceae</taxon>
        <taxon>Papilionoideae</taxon>
        <taxon>50 kb inversion clade</taxon>
        <taxon>NPAAA clade</taxon>
        <taxon>indigoferoid/millettioid clade</taxon>
        <taxon>Phaseoleae</taxon>
        <taxon>Phaseolus</taxon>
    </lineage>
</organism>
<gene>
    <name evidence="6" type="ORF">VNO80_29292</name>
</gene>
<evidence type="ECO:0000256" key="3">
    <source>
        <dbReference type="ARBA" id="ARBA00038471"/>
    </source>
</evidence>
<dbReference type="SUPFAM" id="SSF101148">
    <property type="entry name" value="Plant invertase/pectin methylesterase inhibitor"/>
    <property type="match status" value="1"/>
</dbReference>
<feature type="chain" id="PRO_5042839923" description="Pectinesterase inhibitor domain-containing protein" evidence="4">
    <location>
        <begin position="27"/>
        <end position="210"/>
    </location>
</feature>
<dbReference type="NCBIfam" id="TIGR01614">
    <property type="entry name" value="PME_inhib"/>
    <property type="match status" value="1"/>
</dbReference>
<accession>A0AAN9QES2</accession>
<evidence type="ECO:0000259" key="5">
    <source>
        <dbReference type="SMART" id="SM00856"/>
    </source>
</evidence>
<reference evidence="6 7" key="1">
    <citation type="submission" date="2024-01" db="EMBL/GenBank/DDBJ databases">
        <title>The genomes of 5 underutilized Papilionoideae crops provide insights into root nodulation and disease resistanc.</title>
        <authorList>
            <person name="Jiang F."/>
        </authorList>
    </citation>
    <scope>NUCLEOTIDE SEQUENCE [LARGE SCALE GENOMIC DNA]</scope>
    <source>
        <strain evidence="6">JINMINGXINNONG_FW02</strain>
        <tissue evidence="6">Leaves</tissue>
    </source>
</reference>
<dbReference type="AlphaFoldDB" id="A0AAN9QES2"/>
<dbReference type="SMART" id="SM00856">
    <property type="entry name" value="PMEI"/>
    <property type="match status" value="1"/>
</dbReference>